<evidence type="ECO:0000313" key="1">
    <source>
        <dbReference type="EMBL" id="MFE8697225.1"/>
    </source>
</evidence>
<keyword evidence="2" id="KW-1185">Reference proteome</keyword>
<evidence type="ECO:0000313" key="2">
    <source>
        <dbReference type="Proteomes" id="UP001601058"/>
    </source>
</evidence>
<protein>
    <submittedName>
        <fullName evidence="1">Uncharacterized protein</fullName>
    </submittedName>
</protein>
<organism evidence="1 2">
    <name type="scientific">Cytobacillus mangrovibacter</name>
    <dbReference type="NCBI Taxonomy" id="3299024"/>
    <lineage>
        <taxon>Bacteria</taxon>
        <taxon>Bacillati</taxon>
        <taxon>Bacillota</taxon>
        <taxon>Bacilli</taxon>
        <taxon>Bacillales</taxon>
        <taxon>Bacillaceae</taxon>
        <taxon>Cytobacillus</taxon>
    </lineage>
</organism>
<gene>
    <name evidence="1" type="ORF">ACFYKT_12845</name>
</gene>
<name>A0ABW6JZ86_9BACI</name>
<dbReference type="RefSeq" id="WP_389220061.1">
    <property type="nucleotide sequence ID" value="NZ_JBIACJ010000006.1"/>
</dbReference>
<reference evidence="1 2" key="1">
    <citation type="submission" date="2024-08" db="EMBL/GenBank/DDBJ databases">
        <title>Two novel Cytobacillus novel species.</title>
        <authorList>
            <person name="Liu G."/>
        </authorList>
    </citation>
    <scope>NUCLEOTIDE SEQUENCE [LARGE SCALE GENOMIC DNA]</scope>
    <source>
        <strain evidence="1 2">FJAT-53684</strain>
    </source>
</reference>
<sequence length="46" mass="5210">MVQRKIDVKLNAIYITKTGANWGVFGYRNNENLVSTVVNKGSWLPN</sequence>
<proteinExistence type="predicted"/>
<accession>A0ABW6JZ86</accession>
<dbReference type="Proteomes" id="UP001601058">
    <property type="component" value="Unassembled WGS sequence"/>
</dbReference>
<comment type="caution">
    <text evidence="1">The sequence shown here is derived from an EMBL/GenBank/DDBJ whole genome shotgun (WGS) entry which is preliminary data.</text>
</comment>
<dbReference type="EMBL" id="JBIACJ010000006">
    <property type="protein sequence ID" value="MFE8697225.1"/>
    <property type="molecule type" value="Genomic_DNA"/>
</dbReference>